<dbReference type="EMBL" id="PVNK01000152">
    <property type="protein sequence ID" value="PRP97619.1"/>
    <property type="molecule type" value="Genomic_DNA"/>
</dbReference>
<proteinExistence type="predicted"/>
<comment type="caution">
    <text evidence="1">The sequence shown here is derived from an EMBL/GenBank/DDBJ whole genome shotgun (WGS) entry which is preliminary data.</text>
</comment>
<accession>A0A2S9XXM2</accession>
<organism evidence="1 2">
    <name type="scientific">Enhygromyxa salina</name>
    <dbReference type="NCBI Taxonomy" id="215803"/>
    <lineage>
        <taxon>Bacteria</taxon>
        <taxon>Pseudomonadati</taxon>
        <taxon>Myxococcota</taxon>
        <taxon>Polyangia</taxon>
        <taxon>Nannocystales</taxon>
        <taxon>Nannocystaceae</taxon>
        <taxon>Enhygromyxa</taxon>
    </lineage>
</organism>
<dbReference type="OrthoDB" id="9255590at2"/>
<reference evidence="1 2" key="1">
    <citation type="submission" date="2018-03" db="EMBL/GenBank/DDBJ databases">
        <title>Draft Genome Sequences of the Obligatory Marine Myxobacteria Enhygromyxa salina SWB005.</title>
        <authorList>
            <person name="Poehlein A."/>
            <person name="Moghaddam J.A."/>
            <person name="Harms H."/>
            <person name="Alanjari M."/>
            <person name="Koenig G.M."/>
            <person name="Daniel R."/>
            <person name="Schaeberle T.F."/>
        </authorList>
    </citation>
    <scope>NUCLEOTIDE SEQUENCE [LARGE SCALE GENOMIC DNA]</scope>
    <source>
        <strain evidence="1 2">SWB005</strain>
    </source>
</reference>
<gene>
    <name evidence="1" type="ORF">ENSA5_33120</name>
</gene>
<keyword evidence="2" id="KW-1185">Reference proteome</keyword>
<dbReference type="AlphaFoldDB" id="A0A2S9XXM2"/>
<name>A0A2S9XXM2_9BACT</name>
<dbReference type="RefSeq" id="WP_146155781.1">
    <property type="nucleotide sequence ID" value="NZ_PVNK01000152.1"/>
</dbReference>
<protein>
    <submittedName>
        <fullName evidence="1">Uncharacterized protein</fullName>
    </submittedName>
</protein>
<dbReference type="Proteomes" id="UP000237968">
    <property type="component" value="Unassembled WGS sequence"/>
</dbReference>
<evidence type="ECO:0000313" key="2">
    <source>
        <dbReference type="Proteomes" id="UP000237968"/>
    </source>
</evidence>
<sequence>MIDGATREVEACCSWAARFGVEGVGEGVVWQPRAEHFGDSELLFKSKGERHQVVVRARVAKRTPLDPELIASVEAFVAYAVTDPRLAQGLDYLAEHGMEVEMRSLGVFLEWLAGDIRREHASELEHSGLEWKQVARPVTERAKSWFRDAMSH</sequence>
<evidence type="ECO:0000313" key="1">
    <source>
        <dbReference type="EMBL" id="PRP97619.1"/>
    </source>
</evidence>